<accession>A0A1T4LJW9</accession>
<dbReference type="InterPro" id="IPR006171">
    <property type="entry name" value="TOPRIM_dom"/>
</dbReference>
<keyword evidence="2 12" id="KW-0639">Primosome</keyword>
<dbReference type="PIRSF" id="PIRSF002811">
    <property type="entry name" value="DnaG"/>
    <property type="match status" value="1"/>
</dbReference>
<dbReference type="CDD" id="cd03364">
    <property type="entry name" value="TOPRIM_DnaG_primases"/>
    <property type="match status" value="1"/>
</dbReference>
<protein>
    <recommendedName>
        <fullName evidence="12 13">DNA primase</fullName>
        <ecNumber evidence="12">2.7.7.101</ecNumber>
    </recommendedName>
</protein>
<dbReference type="InterPro" id="IPR016136">
    <property type="entry name" value="DNA_helicase_N/primase_C"/>
</dbReference>
<dbReference type="FunFam" id="3.90.980.10:FF:000001">
    <property type="entry name" value="DNA primase"/>
    <property type="match status" value="1"/>
</dbReference>
<keyword evidence="9" id="KW-0460">Magnesium</keyword>
<evidence type="ECO:0000256" key="3">
    <source>
        <dbReference type="ARBA" id="ARBA00022679"/>
    </source>
</evidence>
<keyword evidence="5 12" id="KW-0235">DNA replication</keyword>
<dbReference type="FunFam" id="3.90.580.10:FF:000001">
    <property type="entry name" value="DNA primase"/>
    <property type="match status" value="1"/>
</dbReference>
<feature type="zinc finger region" description="CHC2-type" evidence="12 14">
    <location>
        <begin position="39"/>
        <end position="63"/>
    </location>
</feature>
<dbReference type="Pfam" id="PF10410">
    <property type="entry name" value="DnaB_bind"/>
    <property type="match status" value="1"/>
</dbReference>
<keyword evidence="17" id="KW-1185">Reference proteome</keyword>
<dbReference type="Pfam" id="PF08275">
    <property type="entry name" value="DNAG_N"/>
    <property type="match status" value="1"/>
</dbReference>
<keyword evidence="8 12" id="KW-0862">Zinc</keyword>
<dbReference type="STRING" id="290054.SAMN02745114_00934"/>
<dbReference type="InterPro" id="IPR037068">
    <property type="entry name" value="DNA_primase_core_N_sf"/>
</dbReference>
<dbReference type="SUPFAM" id="SSF56731">
    <property type="entry name" value="DNA primase core"/>
    <property type="match status" value="1"/>
</dbReference>
<dbReference type="RefSeq" id="WP_078768425.1">
    <property type="nucleotide sequence ID" value="NZ_FUWW01000008.1"/>
</dbReference>
<dbReference type="InterPro" id="IPR036977">
    <property type="entry name" value="DNA_primase_Znf_CHC2"/>
</dbReference>
<dbReference type="InterPro" id="IPR002694">
    <property type="entry name" value="Znf_CHC2"/>
</dbReference>
<dbReference type="Gene3D" id="1.10.860.10">
    <property type="entry name" value="DNAb Helicase, Chain A"/>
    <property type="match status" value="1"/>
</dbReference>
<dbReference type="InterPro" id="IPR006295">
    <property type="entry name" value="DNA_primase_DnaG"/>
</dbReference>
<dbReference type="InterPro" id="IPR019475">
    <property type="entry name" value="DNA_primase_DnaB-bd"/>
</dbReference>
<evidence type="ECO:0000256" key="13">
    <source>
        <dbReference type="PIRNR" id="PIRNR002811"/>
    </source>
</evidence>
<dbReference type="Gene3D" id="3.40.1360.10">
    <property type="match status" value="1"/>
</dbReference>
<sequence>MPSLSDSFLQELRLKTDVVDLISSYVSLKKRGNTYVGLCPFHNEKTPSFTVYENTQSFYCFGCGAGGDGVSFMRKIENLDYIDAVKVLAQRAGMQMPDDGYDDSLSKKRRTILEINRETARFYHNYMMSEQGKVGLQYFLNRGLSQKTIRHFGLGYAPNKWDELLKHLKSKGYNISDMLAAGVVRKGEKGYYDYFRNRVMTPIIDVRGNFIAFGGRVLDDSKPKYINTSDTLVYKKTNEVFGLNYAKDSGKDSLILCEGYMDVIAMHQAGFTNAVAGCGTALTNEQVRLLSRYAKEIILVYDNDEAGQKALNKAISLFDQVDIKISIPTLSGGKDPDEIIKNLGRARFADMLENSSNEVEFAIMKLRRGFNLQTTQGKSQFASEAVKILANATPIEQDLYLSRLADELGIEKRALQAQLVEYSTRMAKGIKKREYNKIIDDDLRKTRKESFEADTSTVSLKAQARVIGLLMTYPDCYSLCKDLNPDEFTAGFYKKAYETVTQRIRDNLSLELIVFNEVFTDDEMGKFTHLVSVSQNSSNPKKEFTDCINVIDNEYKKQNSKSTSEMNDDDFRNFFSKKNT</sequence>
<dbReference type="GO" id="GO:1990077">
    <property type="term" value="C:primosome complex"/>
    <property type="evidence" value="ECO:0007669"/>
    <property type="project" value="UniProtKB-KW"/>
</dbReference>
<dbReference type="InterPro" id="IPR013264">
    <property type="entry name" value="DNAG_N"/>
</dbReference>
<dbReference type="GO" id="GO:0003899">
    <property type="term" value="F:DNA-directed RNA polymerase activity"/>
    <property type="evidence" value="ECO:0007669"/>
    <property type="project" value="UniProtKB-UniRule"/>
</dbReference>
<evidence type="ECO:0000256" key="12">
    <source>
        <dbReference type="HAMAP-Rule" id="MF_00974"/>
    </source>
</evidence>
<dbReference type="GO" id="GO:0000428">
    <property type="term" value="C:DNA-directed RNA polymerase complex"/>
    <property type="evidence" value="ECO:0007669"/>
    <property type="project" value="UniProtKB-KW"/>
</dbReference>
<dbReference type="Pfam" id="PF13155">
    <property type="entry name" value="Toprim_2"/>
    <property type="match status" value="1"/>
</dbReference>
<evidence type="ECO:0000256" key="4">
    <source>
        <dbReference type="ARBA" id="ARBA00022695"/>
    </source>
</evidence>
<dbReference type="SUPFAM" id="SSF57783">
    <property type="entry name" value="Zinc beta-ribbon"/>
    <property type="match status" value="1"/>
</dbReference>
<dbReference type="SMART" id="SM00400">
    <property type="entry name" value="ZnF_CHCC"/>
    <property type="match status" value="1"/>
</dbReference>
<comment type="cofactor">
    <cofactor evidence="12 13 14">
        <name>Zn(2+)</name>
        <dbReference type="ChEBI" id="CHEBI:29105"/>
    </cofactor>
    <text evidence="12 13 14">Binds 1 zinc ion per monomer.</text>
</comment>
<dbReference type="GO" id="GO:0008270">
    <property type="term" value="F:zinc ion binding"/>
    <property type="evidence" value="ECO:0007669"/>
    <property type="project" value="UniProtKB-UniRule"/>
</dbReference>
<keyword evidence="6 12" id="KW-0479">Metal-binding</keyword>
<evidence type="ECO:0000256" key="8">
    <source>
        <dbReference type="ARBA" id="ARBA00022833"/>
    </source>
</evidence>
<dbReference type="HAMAP" id="MF_00974">
    <property type="entry name" value="DNA_primase_DnaG"/>
    <property type="match status" value="1"/>
</dbReference>
<keyword evidence="1 12" id="KW-0240">DNA-directed RNA polymerase</keyword>
<dbReference type="PROSITE" id="PS50880">
    <property type="entry name" value="TOPRIM"/>
    <property type="match status" value="1"/>
</dbReference>
<organism evidence="16 17">
    <name type="scientific">Eubacterium coprostanoligenes</name>
    <dbReference type="NCBI Taxonomy" id="290054"/>
    <lineage>
        <taxon>Bacteria</taxon>
        <taxon>Bacillati</taxon>
        <taxon>Bacillota</taxon>
        <taxon>Clostridia</taxon>
        <taxon>Eubacteriales</taxon>
        <taxon>Eubacteriaceae</taxon>
        <taxon>Eubacterium</taxon>
    </lineage>
</organism>
<dbReference type="PANTHER" id="PTHR30313">
    <property type="entry name" value="DNA PRIMASE"/>
    <property type="match status" value="1"/>
</dbReference>
<dbReference type="Pfam" id="PF01807">
    <property type="entry name" value="Zn_ribbon_DnaG"/>
    <property type="match status" value="1"/>
</dbReference>
<comment type="function">
    <text evidence="12 13">RNA polymerase that catalyzes the synthesis of short RNA molecules used as primers for DNA polymerase during DNA replication.</text>
</comment>
<evidence type="ECO:0000256" key="14">
    <source>
        <dbReference type="PIRSR" id="PIRSR002811-1"/>
    </source>
</evidence>
<dbReference type="Gene3D" id="3.90.980.10">
    <property type="entry name" value="DNA primase, catalytic core, N-terminal domain"/>
    <property type="match status" value="1"/>
</dbReference>
<evidence type="ECO:0000313" key="17">
    <source>
        <dbReference type="Proteomes" id="UP000190657"/>
    </source>
</evidence>
<evidence type="ECO:0000256" key="11">
    <source>
        <dbReference type="ARBA" id="ARBA00023163"/>
    </source>
</evidence>
<feature type="domain" description="Toprim" evidence="15">
    <location>
        <begin position="252"/>
        <end position="329"/>
    </location>
</feature>
<comment type="subunit">
    <text evidence="12">Monomer. Interacts with DnaB.</text>
</comment>
<evidence type="ECO:0000259" key="15">
    <source>
        <dbReference type="PROSITE" id="PS50880"/>
    </source>
</evidence>
<keyword evidence="10 12" id="KW-0238">DNA-binding</keyword>
<reference evidence="17" key="1">
    <citation type="submission" date="2017-02" db="EMBL/GenBank/DDBJ databases">
        <authorList>
            <person name="Varghese N."/>
            <person name="Submissions S."/>
        </authorList>
    </citation>
    <scope>NUCLEOTIDE SEQUENCE [LARGE SCALE GENOMIC DNA]</scope>
    <source>
        <strain evidence="17">ATCC 51222</strain>
    </source>
</reference>
<name>A0A1T4LJW9_9FIRM</name>
<evidence type="ECO:0000256" key="9">
    <source>
        <dbReference type="ARBA" id="ARBA00022842"/>
    </source>
</evidence>
<dbReference type="InterPro" id="IPR034151">
    <property type="entry name" value="TOPRIM_DnaG_bac"/>
</dbReference>
<dbReference type="Gene3D" id="3.90.580.10">
    <property type="entry name" value="Zinc finger, CHC2-type domain"/>
    <property type="match status" value="1"/>
</dbReference>
<dbReference type="InterPro" id="IPR050219">
    <property type="entry name" value="DnaG_primase"/>
</dbReference>
<dbReference type="Proteomes" id="UP000190657">
    <property type="component" value="Unassembled WGS sequence"/>
</dbReference>
<keyword evidence="7 12" id="KW-0863">Zinc-finger</keyword>
<evidence type="ECO:0000256" key="1">
    <source>
        <dbReference type="ARBA" id="ARBA00022478"/>
    </source>
</evidence>
<evidence type="ECO:0000256" key="2">
    <source>
        <dbReference type="ARBA" id="ARBA00022515"/>
    </source>
</evidence>
<dbReference type="EC" id="2.7.7.101" evidence="12"/>
<dbReference type="GO" id="GO:0003677">
    <property type="term" value="F:DNA binding"/>
    <property type="evidence" value="ECO:0007669"/>
    <property type="project" value="UniProtKB-KW"/>
</dbReference>
<keyword evidence="4 12" id="KW-0548">Nucleotidyltransferase</keyword>
<dbReference type="GO" id="GO:0005737">
    <property type="term" value="C:cytoplasm"/>
    <property type="evidence" value="ECO:0007669"/>
    <property type="project" value="TreeGrafter"/>
</dbReference>
<dbReference type="PANTHER" id="PTHR30313:SF2">
    <property type="entry name" value="DNA PRIMASE"/>
    <property type="match status" value="1"/>
</dbReference>
<dbReference type="OrthoDB" id="9803773at2"/>
<evidence type="ECO:0000256" key="6">
    <source>
        <dbReference type="ARBA" id="ARBA00022723"/>
    </source>
</evidence>
<dbReference type="EMBL" id="FUWW01000008">
    <property type="protein sequence ID" value="SJZ55043.1"/>
    <property type="molecule type" value="Genomic_DNA"/>
</dbReference>
<dbReference type="GO" id="GO:0006269">
    <property type="term" value="P:DNA replication, synthesis of primer"/>
    <property type="evidence" value="ECO:0007669"/>
    <property type="project" value="UniProtKB-UniRule"/>
</dbReference>
<dbReference type="SMART" id="SM00493">
    <property type="entry name" value="TOPRIM"/>
    <property type="match status" value="1"/>
</dbReference>
<evidence type="ECO:0000256" key="7">
    <source>
        <dbReference type="ARBA" id="ARBA00022771"/>
    </source>
</evidence>
<evidence type="ECO:0000313" key="16">
    <source>
        <dbReference type="EMBL" id="SJZ55043.1"/>
    </source>
</evidence>
<evidence type="ECO:0000256" key="10">
    <source>
        <dbReference type="ARBA" id="ARBA00023125"/>
    </source>
</evidence>
<proteinExistence type="inferred from homology"/>
<dbReference type="InterPro" id="IPR030846">
    <property type="entry name" value="DnaG_bac"/>
</dbReference>
<comment type="domain">
    <text evidence="12">Contains an N-terminal zinc-binding domain, a central core domain that contains the primase activity, and a C-terminal DnaB-binding domain.</text>
</comment>
<dbReference type="AlphaFoldDB" id="A0A1T4LJW9"/>
<evidence type="ECO:0000256" key="5">
    <source>
        <dbReference type="ARBA" id="ARBA00022705"/>
    </source>
</evidence>
<comment type="catalytic activity">
    <reaction evidence="12">
        <text>ssDNA + n NTP = ssDNA/pppN(pN)n-1 hybrid + (n-1) diphosphate.</text>
        <dbReference type="EC" id="2.7.7.101"/>
    </reaction>
</comment>
<gene>
    <name evidence="12" type="primary">dnaG</name>
    <name evidence="16" type="ORF">SAMN02745114_00934</name>
</gene>
<comment type="similarity">
    <text evidence="12 13">Belongs to the DnaG primase family.</text>
</comment>
<dbReference type="NCBIfam" id="TIGR01391">
    <property type="entry name" value="dnaG"/>
    <property type="match status" value="1"/>
</dbReference>
<keyword evidence="3 12" id="KW-0808">Transferase</keyword>
<keyword evidence="11 12" id="KW-0804">Transcription</keyword>